<evidence type="ECO:0000313" key="4">
    <source>
        <dbReference type="Proteomes" id="UP000664034"/>
    </source>
</evidence>
<dbReference type="InterPro" id="IPR006680">
    <property type="entry name" value="Amidohydro-rel"/>
</dbReference>
<dbReference type="AlphaFoldDB" id="A0A939GEG4"/>
<organism evidence="3 4">
    <name type="scientific">Fibrella rubiginis</name>
    <dbReference type="NCBI Taxonomy" id="2817060"/>
    <lineage>
        <taxon>Bacteria</taxon>
        <taxon>Pseudomonadati</taxon>
        <taxon>Bacteroidota</taxon>
        <taxon>Cytophagia</taxon>
        <taxon>Cytophagales</taxon>
        <taxon>Spirosomataceae</taxon>
        <taxon>Fibrella</taxon>
    </lineage>
</organism>
<comment type="caution">
    <text evidence="3">The sequence shown here is derived from an EMBL/GenBank/DDBJ whole genome shotgun (WGS) entry which is preliminary data.</text>
</comment>
<feature type="chain" id="PRO_5037051320" evidence="1">
    <location>
        <begin position="22"/>
        <end position="429"/>
    </location>
</feature>
<proteinExistence type="predicted"/>
<dbReference type="Gene3D" id="2.30.40.10">
    <property type="entry name" value="Urease, subunit C, domain 1"/>
    <property type="match status" value="1"/>
</dbReference>
<dbReference type="PANTHER" id="PTHR43135">
    <property type="entry name" value="ALPHA-D-RIBOSE 1-METHYLPHOSPHONATE 5-TRIPHOSPHATE DIPHOSPHATASE"/>
    <property type="match status" value="1"/>
</dbReference>
<feature type="domain" description="Amidohydrolase-related" evidence="2">
    <location>
        <begin position="78"/>
        <end position="426"/>
    </location>
</feature>
<protein>
    <submittedName>
        <fullName evidence="3">Amidohydrolase family protein</fullName>
    </submittedName>
</protein>
<gene>
    <name evidence="3" type="ORF">J2I47_02065</name>
</gene>
<evidence type="ECO:0000256" key="1">
    <source>
        <dbReference type="SAM" id="SignalP"/>
    </source>
</evidence>
<dbReference type="Proteomes" id="UP000664034">
    <property type="component" value="Unassembled WGS sequence"/>
</dbReference>
<sequence length="429" mass="46242">MRKLYFPLLLSACLITSPLLAQTLQRTLLHCGNLFAGTGNDLQPQMTVVVEGNKITAIQKGYTTPAGTDRVVDLKNKTVLPGLIDMHVHLETETRRGGAGDRFTQNVPDVTFQAAKYAKTTLLAGFTTVRDLGGSGINVALRNAVNRGIADGPRIMTVGKSIATTGGHADPTNGYRRDLMGDPGPLEGVINGPDEARKAVRQRYKEGSDLIKITATGGVLSNAKDGQGPQFTDEELKAIVETARDYGFAVAAHAHGAEGIKRAIRAGVQTIEHGTFMDDEAIELFKKHGTYYVPTIIAGKTVADSARMFGYYPALVTPKALAVGPKIQATFARAYKAGVKIAFGTDAGVYIHGYNAKEFEYMVEAGMPPVEAIRSALMTNAKLLGMDTQIGSIEPGKFADIIAVDDNPIQNIRTLQWVRFVMKDGRQYK</sequence>
<evidence type="ECO:0000259" key="2">
    <source>
        <dbReference type="Pfam" id="PF01979"/>
    </source>
</evidence>
<dbReference type="InterPro" id="IPR011059">
    <property type="entry name" value="Metal-dep_hydrolase_composite"/>
</dbReference>
<reference evidence="3" key="1">
    <citation type="submission" date="2021-03" db="EMBL/GenBank/DDBJ databases">
        <title>Fibrella sp. HMF5335 genome sequencing and assembly.</title>
        <authorList>
            <person name="Kang H."/>
            <person name="Kim H."/>
            <person name="Bae S."/>
            <person name="Joh K."/>
        </authorList>
    </citation>
    <scope>NUCLEOTIDE SEQUENCE</scope>
    <source>
        <strain evidence="3">HMF5335</strain>
    </source>
</reference>
<dbReference type="SUPFAM" id="SSF51338">
    <property type="entry name" value="Composite domain of metallo-dependent hydrolases"/>
    <property type="match status" value="1"/>
</dbReference>
<dbReference type="CDD" id="cd01299">
    <property type="entry name" value="Met_dep_hydrolase_A"/>
    <property type="match status" value="1"/>
</dbReference>
<feature type="signal peptide" evidence="1">
    <location>
        <begin position="1"/>
        <end position="21"/>
    </location>
</feature>
<dbReference type="Gene3D" id="3.20.20.140">
    <property type="entry name" value="Metal-dependent hydrolases"/>
    <property type="match status" value="1"/>
</dbReference>
<dbReference type="Pfam" id="PF01979">
    <property type="entry name" value="Amidohydro_1"/>
    <property type="match status" value="1"/>
</dbReference>
<dbReference type="InterPro" id="IPR057744">
    <property type="entry name" value="OTAase-like"/>
</dbReference>
<dbReference type="GO" id="GO:0016810">
    <property type="term" value="F:hydrolase activity, acting on carbon-nitrogen (but not peptide) bonds"/>
    <property type="evidence" value="ECO:0007669"/>
    <property type="project" value="InterPro"/>
</dbReference>
<dbReference type="EMBL" id="JAFMYV010000001">
    <property type="protein sequence ID" value="MBO0935325.1"/>
    <property type="molecule type" value="Genomic_DNA"/>
</dbReference>
<dbReference type="InterPro" id="IPR032466">
    <property type="entry name" value="Metal_Hydrolase"/>
</dbReference>
<keyword evidence="4" id="KW-1185">Reference proteome</keyword>
<accession>A0A939GEG4</accession>
<dbReference type="PANTHER" id="PTHR43135:SF3">
    <property type="entry name" value="ALPHA-D-RIBOSE 1-METHYLPHOSPHONATE 5-TRIPHOSPHATE DIPHOSPHATASE"/>
    <property type="match status" value="1"/>
</dbReference>
<dbReference type="InterPro" id="IPR051781">
    <property type="entry name" value="Metallo-dep_Hydrolase"/>
</dbReference>
<dbReference type="RefSeq" id="WP_207362883.1">
    <property type="nucleotide sequence ID" value="NZ_JAFMYV010000001.1"/>
</dbReference>
<name>A0A939GEG4_9BACT</name>
<keyword evidence="1" id="KW-0732">Signal</keyword>
<evidence type="ECO:0000313" key="3">
    <source>
        <dbReference type="EMBL" id="MBO0935325.1"/>
    </source>
</evidence>
<dbReference type="SUPFAM" id="SSF51556">
    <property type="entry name" value="Metallo-dependent hydrolases"/>
    <property type="match status" value="1"/>
</dbReference>